<reference evidence="1 2" key="1">
    <citation type="submission" date="2019-10" db="EMBL/GenBank/DDBJ databases">
        <authorList>
            <person name="Dong K."/>
        </authorList>
    </citation>
    <scope>NUCLEOTIDE SEQUENCE [LARGE SCALE GENOMIC DNA]</scope>
    <source>
        <strain evidence="1 2">DSM 28960</strain>
    </source>
</reference>
<accession>A0A7X1Z7Y3</accession>
<dbReference type="AlphaFoldDB" id="A0A7X1Z7Y3"/>
<comment type="caution">
    <text evidence="1">The sequence shown here is derived from an EMBL/GenBank/DDBJ whole genome shotgun (WGS) entry which is preliminary data.</text>
</comment>
<organism evidence="1 2">
    <name type="scientific">Lactococcus hircilactis</name>
    <dbReference type="NCBI Taxonomy" id="1494462"/>
    <lineage>
        <taxon>Bacteria</taxon>
        <taxon>Bacillati</taxon>
        <taxon>Bacillota</taxon>
        <taxon>Bacilli</taxon>
        <taxon>Lactobacillales</taxon>
        <taxon>Streptococcaceae</taxon>
        <taxon>Lactococcus</taxon>
    </lineage>
</organism>
<sequence>MGKNKEKSFSEKSALGDWGTPKKLMESVERVSALFINFVFGYPNTMLARRKDFPLVWEKGCFSQMGCRGKAGFPLPDFGTKGGRIR</sequence>
<evidence type="ECO:0000313" key="2">
    <source>
        <dbReference type="Proteomes" id="UP000439550"/>
    </source>
</evidence>
<proteinExistence type="predicted"/>
<name>A0A7X1Z7Y3_9LACT</name>
<keyword evidence="2" id="KW-1185">Reference proteome</keyword>
<dbReference type="Proteomes" id="UP000439550">
    <property type="component" value="Unassembled WGS sequence"/>
</dbReference>
<dbReference type="EMBL" id="WITJ01000001">
    <property type="protein sequence ID" value="MQW38356.1"/>
    <property type="molecule type" value="Genomic_DNA"/>
</dbReference>
<evidence type="ECO:0000313" key="1">
    <source>
        <dbReference type="EMBL" id="MQW38356.1"/>
    </source>
</evidence>
<gene>
    <name evidence="1" type="ORF">GHI93_00100</name>
</gene>
<protein>
    <submittedName>
        <fullName evidence="1">Uncharacterized protein</fullName>
    </submittedName>
</protein>
<dbReference type="RefSeq" id="WP_153494481.1">
    <property type="nucleotide sequence ID" value="NZ_CBCRWP010000001.1"/>
</dbReference>